<feature type="domain" description="HTH gntR-type" evidence="4">
    <location>
        <begin position="61"/>
        <end position="133"/>
    </location>
</feature>
<dbReference type="InterPro" id="IPR036388">
    <property type="entry name" value="WH-like_DNA-bd_sf"/>
</dbReference>
<dbReference type="SMART" id="SM00895">
    <property type="entry name" value="FCD"/>
    <property type="match status" value="1"/>
</dbReference>
<evidence type="ECO:0000256" key="3">
    <source>
        <dbReference type="ARBA" id="ARBA00023163"/>
    </source>
</evidence>
<dbReference type="Proteomes" id="UP001139068">
    <property type="component" value="Unassembled WGS sequence"/>
</dbReference>
<dbReference type="Pfam" id="PF00392">
    <property type="entry name" value="GntR"/>
    <property type="match status" value="1"/>
</dbReference>
<dbReference type="Gene3D" id="1.20.120.530">
    <property type="entry name" value="GntR ligand-binding domain-like"/>
    <property type="match status" value="1"/>
</dbReference>
<dbReference type="SUPFAM" id="SSF48008">
    <property type="entry name" value="GntR ligand-binding domain-like"/>
    <property type="match status" value="1"/>
</dbReference>
<dbReference type="PANTHER" id="PTHR43537">
    <property type="entry name" value="TRANSCRIPTIONAL REGULATOR, GNTR FAMILY"/>
    <property type="match status" value="1"/>
</dbReference>
<dbReference type="Gene3D" id="1.10.10.10">
    <property type="entry name" value="Winged helix-like DNA-binding domain superfamily/Winged helix DNA-binding domain"/>
    <property type="match status" value="1"/>
</dbReference>
<organism evidence="5 6">
    <name type="scientific">Candidatus Mycolicibacterium alkanivorans</name>
    <dbReference type="NCBI Taxonomy" id="2954114"/>
    <lineage>
        <taxon>Bacteria</taxon>
        <taxon>Bacillati</taxon>
        <taxon>Actinomycetota</taxon>
        <taxon>Actinomycetes</taxon>
        <taxon>Mycobacteriales</taxon>
        <taxon>Mycobacteriaceae</taxon>
        <taxon>Mycolicibacterium</taxon>
    </lineage>
</organism>
<keyword evidence="3" id="KW-0804">Transcription</keyword>
<dbReference type="InterPro" id="IPR008920">
    <property type="entry name" value="TF_FadR/GntR_C"/>
</dbReference>
<reference evidence="5" key="1">
    <citation type="journal article" date="2022" name="ISME J.">
        <title>Identification of active gaseous-alkane degraders at natural gas seeps.</title>
        <authorList>
            <person name="Farhan Ul Haque M."/>
            <person name="Hernandez M."/>
            <person name="Crombie A.T."/>
            <person name="Murrell J.C."/>
        </authorList>
    </citation>
    <scope>NUCLEOTIDE SEQUENCE</scope>
    <source>
        <strain evidence="5">ANDR5</strain>
    </source>
</reference>
<dbReference type="RefSeq" id="WP_243072082.1">
    <property type="nucleotide sequence ID" value="NZ_JAIVFL010000001.1"/>
</dbReference>
<dbReference type="PROSITE" id="PS50949">
    <property type="entry name" value="HTH_GNTR"/>
    <property type="match status" value="1"/>
</dbReference>
<evidence type="ECO:0000256" key="2">
    <source>
        <dbReference type="ARBA" id="ARBA00023125"/>
    </source>
</evidence>
<keyword evidence="2" id="KW-0238">DNA-binding</keyword>
<comment type="caution">
    <text evidence="5">The sequence shown here is derived from an EMBL/GenBank/DDBJ whole genome shotgun (WGS) entry which is preliminary data.</text>
</comment>
<gene>
    <name evidence="5" type="ORF">K9U37_13355</name>
</gene>
<name>A0ABS9YXG1_9MYCO</name>
<evidence type="ECO:0000256" key="1">
    <source>
        <dbReference type="ARBA" id="ARBA00023015"/>
    </source>
</evidence>
<proteinExistence type="predicted"/>
<protein>
    <submittedName>
        <fullName evidence="5">GntR family transcriptional regulator</fullName>
    </submittedName>
</protein>
<keyword evidence="1" id="KW-0805">Transcription regulation</keyword>
<dbReference type="InterPro" id="IPR036390">
    <property type="entry name" value="WH_DNA-bd_sf"/>
</dbReference>
<keyword evidence="6" id="KW-1185">Reference proteome</keyword>
<dbReference type="InterPro" id="IPR000524">
    <property type="entry name" value="Tscrpt_reg_HTH_GntR"/>
</dbReference>
<dbReference type="PRINTS" id="PR00035">
    <property type="entry name" value="HTHGNTR"/>
</dbReference>
<evidence type="ECO:0000313" key="5">
    <source>
        <dbReference type="EMBL" id="MCI4675812.1"/>
    </source>
</evidence>
<accession>A0ABS9YXG1</accession>
<dbReference type="SUPFAM" id="SSF46785">
    <property type="entry name" value="Winged helix' DNA-binding domain"/>
    <property type="match status" value="1"/>
</dbReference>
<dbReference type="EMBL" id="JAIVFL010000001">
    <property type="protein sequence ID" value="MCI4675812.1"/>
    <property type="molecule type" value="Genomic_DNA"/>
</dbReference>
<dbReference type="InterPro" id="IPR011711">
    <property type="entry name" value="GntR_C"/>
</dbReference>
<evidence type="ECO:0000313" key="6">
    <source>
        <dbReference type="Proteomes" id="UP001139068"/>
    </source>
</evidence>
<evidence type="ECO:0000259" key="4">
    <source>
        <dbReference type="PROSITE" id="PS50949"/>
    </source>
</evidence>
<dbReference type="CDD" id="cd07377">
    <property type="entry name" value="WHTH_GntR"/>
    <property type="match status" value="1"/>
</dbReference>
<dbReference type="Pfam" id="PF07729">
    <property type="entry name" value="FCD"/>
    <property type="match status" value="1"/>
</dbReference>
<dbReference type="PANTHER" id="PTHR43537:SF5">
    <property type="entry name" value="UXU OPERON TRANSCRIPTIONAL REGULATOR"/>
    <property type="match status" value="1"/>
</dbReference>
<dbReference type="SMART" id="SM00345">
    <property type="entry name" value="HTH_GNTR"/>
    <property type="match status" value="1"/>
</dbReference>
<sequence>MKLVRFQRSRATVTSLLMGMKSDLTARRRIHLSGTLLSLREVTMARADAALTTLWKPLARMRTHEQVVAEIEHRLMTGVLKAGDRLPAERQFAEALGVSRGAVREALRILEAIGVVEAGTGSGPSSGSMIVKDSATGIAMVLRLHLQVASFTPDDLAEVRLLIEWLAARKVADLATDEEIIELRCVVDRMHKTTDVTEFDDLEQEFHRRIIEAADNALVKVLIGAVRATELPGGTTIPAEPDTAEEAARWLADEYSAVVAAIIDGDGDRVAELLANVSRSGRCPTSASALKWGG</sequence>